<keyword evidence="3" id="KW-0547">Nucleotide-binding</keyword>
<name>A0ABR6BK50_9PSEU</name>
<keyword evidence="5" id="KW-0067">ATP-binding</keyword>
<dbReference type="InterPro" id="IPR011611">
    <property type="entry name" value="PfkB_dom"/>
</dbReference>
<evidence type="ECO:0000256" key="6">
    <source>
        <dbReference type="PIRNR" id="PIRNR000535"/>
    </source>
</evidence>
<evidence type="ECO:0000256" key="3">
    <source>
        <dbReference type="ARBA" id="ARBA00022741"/>
    </source>
</evidence>
<sequence>MIVTLTPNPSLDRTVTVDRLVRGEVLRVGEAVLEPSGKGVNVARALVHNGHAALAVLPVGGAVGEQLRAMLDVPCEAVSIVDSLRVNTSVVEPDGTVTKLNEPGPRLSTEECDELAQAALRAARGADVLVLSGSLPPGVPSGFYAELVRTAEVSVVVDSSGAALSAAIPARPALVKPNLDELADLVGRRPGTIGEVVQAADQVRFAGANAVLVSLGADGALLVDESGAVHGEVRVEHVRNTVGAGDALLAGLLANGDLGEALAYAAAAVSSPGTQAPPVTEEHRAAVRLHHAVEFDRRLAR</sequence>
<evidence type="ECO:0000256" key="2">
    <source>
        <dbReference type="ARBA" id="ARBA00022679"/>
    </source>
</evidence>
<dbReference type="PANTHER" id="PTHR46566">
    <property type="entry name" value="1-PHOSPHOFRUCTOKINASE-RELATED"/>
    <property type="match status" value="1"/>
</dbReference>
<gene>
    <name evidence="8" type="ORF">BC739_004477</name>
</gene>
<dbReference type="Proteomes" id="UP000517916">
    <property type="component" value="Unassembled WGS sequence"/>
</dbReference>
<feature type="domain" description="Carbohydrate kinase PfkB" evidence="7">
    <location>
        <begin position="14"/>
        <end position="277"/>
    </location>
</feature>
<comment type="caution">
    <text evidence="8">The sequence shown here is derived from an EMBL/GenBank/DDBJ whole genome shotgun (WGS) entry which is preliminary data.</text>
</comment>
<keyword evidence="9" id="KW-1185">Reference proteome</keyword>
<dbReference type="SUPFAM" id="SSF53613">
    <property type="entry name" value="Ribokinase-like"/>
    <property type="match status" value="1"/>
</dbReference>
<dbReference type="InterPro" id="IPR017583">
    <property type="entry name" value="Tagatose/fructose_Pkinase"/>
</dbReference>
<evidence type="ECO:0000256" key="1">
    <source>
        <dbReference type="ARBA" id="ARBA00010688"/>
    </source>
</evidence>
<evidence type="ECO:0000313" key="8">
    <source>
        <dbReference type="EMBL" id="MBA8927271.1"/>
    </source>
</evidence>
<reference evidence="8 9" key="1">
    <citation type="submission" date="2020-08" db="EMBL/GenBank/DDBJ databases">
        <title>Genomic Encyclopedia of Archaeal and Bacterial Type Strains, Phase II (KMG-II): from individual species to whole genera.</title>
        <authorList>
            <person name="Goeker M."/>
        </authorList>
    </citation>
    <scope>NUCLEOTIDE SEQUENCE [LARGE SCALE GENOMIC DNA]</scope>
    <source>
        <strain evidence="8 9">DSM 43850</strain>
    </source>
</reference>
<protein>
    <submittedName>
        <fullName evidence="8">1-phosphofructokinase family hexose kinase</fullName>
    </submittedName>
</protein>
<dbReference type="PIRSF" id="PIRSF000535">
    <property type="entry name" value="1PFK/6PFK/LacC"/>
    <property type="match status" value="1"/>
</dbReference>
<dbReference type="RefSeq" id="WP_182838266.1">
    <property type="nucleotide sequence ID" value="NZ_BAAABQ010000057.1"/>
</dbReference>
<evidence type="ECO:0000259" key="7">
    <source>
        <dbReference type="Pfam" id="PF00294"/>
    </source>
</evidence>
<dbReference type="PANTHER" id="PTHR46566:SF5">
    <property type="entry name" value="1-PHOSPHOFRUCTOKINASE"/>
    <property type="match status" value="1"/>
</dbReference>
<dbReference type="Pfam" id="PF00294">
    <property type="entry name" value="PfkB"/>
    <property type="match status" value="1"/>
</dbReference>
<dbReference type="InterPro" id="IPR029056">
    <property type="entry name" value="Ribokinase-like"/>
</dbReference>
<evidence type="ECO:0000256" key="5">
    <source>
        <dbReference type="ARBA" id="ARBA00022840"/>
    </source>
</evidence>
<keyword evidence="4" id="KW-0418">Kinase</keyword>
<accession>A0ABR6BK50</accession>
<dbReference type="NCBIfam" id="TIGR03168">
    <property type="entry name" value="1-PFK"/>
    <property type="match status" value="1"/>
</dbReference>
<dbReference type="PROSITE" id="PS00584">
    <property type="entry name" value="PFKB_KINASES_2"/>
    <property type="match status" value="1"/>
</dbReference>
<keyword evidence="2 6" id="KW-0808">Transferase</keyword>
<proteinExistence type="inferred from homology"/>
<evidence type="ECO:0000256" key="4">
    <source>
        <dbReference type="ARBA" id="ARBA00022777"/>
    </source>
</evidence>
<organism evidence="8 9">
    <name type="scientific">Kutzneria viridogrisea</name>
    <dbReference type="NCBI Taxonomy" id="47990"/>
    <lineage>
        <taxon>Bacteria</taxon>
        <taxon>Bacillati</taxon>
        <taxon>Actinomycetota</taxon>
        <taxon>Actinomycetes</taxon>
        <taxon>Pseudonocardiales</taxon>
        <taxon>Pseudonocardiaceae</taxon>
        <taxon>Kutzneria</taxon>
    </lineage>
</organism>
<dbReference type="CDD" id="cd01164">
    <property type="entry name" value="FruK_PfkB_like"/>
    <property type="match status" value="1"/>
</dbReference>
<dbReference type="Gene3D" id="3.40.1190.20">
    <property type="match status" value="1"/>
</dbReference>
<comment type="similarity">
    <text evidence="1">Belongs to the carbohydrate kinase PfkB family.</text>
</comment>
<dbReference type="InterPro" id="IPR002173">
    <property type="entry name" value="Carboh/pur_kinase_PfkB_CS"/>
</dbReference>
<dbReference type="EMBL" id="JACJID010000003">
    <property type="protein sequence ID" value="MBA8927271.1"/>
    <property type="molecule type" value="Genomic_DNA"/>
</dbReference>
<evidence type="ECO:0000313" key="9">
    <source>
        <dbReference type="Proteomes" id="UP000517916"/>
    </source>
</evidence>